<dbReference type="EMBL" id="CP001804">
    <property type="protein sequence ID" value="ACY15038.1"/>
    <property type="molecule type" value="Genomic_DNA"/>
</dbReference>
<dbReference type="InterPro" id="IPR039461">
    <property type="entry name" value="Peptidase_M49"/>
</dbReference>
<reference evidence="3 4" key="1">
    <citation type="journal article" date="2010" name="Stand. Genomic Sci.">
        <title>Complete genome sequence of Haliangium ochraceum type strain (SMP-2).</title>
        <authorList>
            <consortium name="US DOE Joint Genome Institute (JGI-PGF)"/>
            <person name="Ivanova N."/>
            <person name="Daum C."/>
            <person name="Lang E."/>
            <person name="Abt B."/>
            <person name="Kopitz M."/>
            <person name="Saunders E."/>
            <person name="Lapidus A."/>
            <person name="Lucas S."/>
            <person name="Glavina Del Rio T."/>
            <person name="Nolan M."/>
            <person name="Tice H."/>
            <person name="Copeland A."/>
            <person name="Cheng J.F."/>
            <person name="Chen F."/>
            <person name="Bruce D."/>
            <person name="Goodwin L."/>
            <person name="Pitluck S."/>
            <person name="Mavromatis K."/>
            <person name="Pati A."/>
            <person name="Mikhailova N."/>
            <person name="Chen A."/>
            <person name="Palaniappan K."/>
            <person name="Land M."/>
            <person name="Hauser L."/>
            <person name="Chang Y.J."/>
            <person name="Jeffries C.D."/>
            <person name="Detter J.C."/>
            <person name="Brettin T."/>
            <person name="Rohde M."/>
            <person name="Goker M."/>
            <person name="Bristow J."/>
            <person name="Markowitz V."/>
            <person name="Eisen J.A."/>
            <person name="Hugenholtz P."/>
            <person name="Kyrpides N.C."/>
            <person name="Klenk H.P."/>
        </authorList>
    </citation>
    <scope>NUCLEOTIDE SEQUENCE [LARGE SCALE GENOMIC DNA]</scope>
    <source>
        <strain evidence="4">DSM 14365 / CIP 107738 / JCM 11303 / AJ 13395 / SMP-2</strain>
    </source>
</reference>
<sequence length="545" mass="59533">MSTATPGSSDVAGTDAAAEHQRLSAKIAGYVPVQITADVAHLPEAERQALDALIDAARLLDPIFDRQVYLGNPALAETLASDHTPLGEARYTYFRIMRGPWDRQDHLAPFAVDMAHPPGAGYYPEDLDEAALRDYLAAHPEQREALMSPYTLVRRDQDDAAALVAVPYSEAYAQWLEPAAEKLEEAAALTDNDSLARFLRSRAQAFRDDDYYQSDKDWMDLDSAVEITIGPYETYEDELMGQKAAFEAFVTVADPAASQALTKFKELLPAMEANLPVADEVKTQRGAESPIRVVDLVFASGDARSAVQTIAFNLPNDERVRKEKGAKKVLLRNVIKTKFDAIMQPVGERVIAADQVALLDAEAFFQETLFHELSHSLGPAFVGNDEAGGEVKVALGASYAALEEGKADVMGAYNVLYMIDEGHFPASFRDRLLVTYFAGLFRSVRFGVAEAHGQGAALQINRFIEDGAVTADPESGRFSVDLAALERSIDTLVRDMVMWQHNGDKAAVDAVLARLGVLTPAIERALSQLEDIPVDIRPTYPLAGE</sequence>
<dbReference type="HOGENOM" id="CLU_020444_0_0_7"/>
<keyword evidence="1" id="KW-0479">Metal-binding</keyword>
<proteinExistence type="predicted"/>
<dbReference type="KEGG" id="hoh:Hoch_2502"/>
<dbReference type="eggNOG" id="COG0457">
    <property type="taxonomic scope" value="Bacteria"/>
</dbReference>
<dbReference type="GO" id="GO:0046872">
    <property type="term" value="F:metal ion binding"/>
    <property type="evidence" value="ECO:0007669"/>
    <property type="project" value="UniProtKB-KW"/>
</dbReference>
<dbReference type="GO" id="GO:0008239">
    <property type="term" value="F:dipeptidyl-peptidase activity"/>
    <property type="evidence" value="ECO:0007669"/>
    <property type="project" value="TreeGrafter"/>
</dbReference>
<dbReference type="Pfam" id="PF03571">
    <property type="entry name" value="Peptidase_M49"/>
    <property type="match status" value="1"/>
</dbReference>
<evidence type="ECO:0000313" key="3">
    <source>
        <dbReference type="EMBL" id="ACY15038.1"/>
    </source>
</evidence>
<dbReference type="STRING" id="502025.Hoch_2502"/>
<evidence type="ECO:0008006" key="5">
    <source>
        <dbReference type="Google" id="ProtNLM"/>
    </source>
</evidence>
<accession>D0LKJ0</accession>
<dbReference type="RefSeq" id="WP_012827646.1">
    <property type="nucleotide sequence ID" value="NC_013440.1"/>
</dbReference>
<evidence type="ECO:0000256" key="2">
    <source>
        <dbReference type="ARBA" id="ARBA00022801"/>
    </source>
</evidence>
<organism evidence="3 4">
    <name type="scientific">Haliangium ochraceum (strain DSM 14365 / JCM 11303 / SMP-2)</name>
    <dbReference type="NCBI Taxonomy" id="502025"/>
    <lineage>
        <taxon>Bacteria</taxon>
        <taxon>Pseudomonadati</taxon>
        <taxon>Myxococcota</taxon>
        <taxon>Polyangia</taxon>
        <taxon>Haliangiales</taxon>
        <taxon>Kofleriaceae</taxon>
        <taxon>Haliangium</taxon>
    </lineage>
</organism>
<dbReference type="GO" id="GO:0005737">
    <property type="term" value="C:cytoplasm"/>
    <property type="evidence" value="ECO:0007669"/>
    <property type="project" value="TreeGrafter"/>
</dbReference>
<dbReference type="OrthoDB" id="9812747at2"/>
<dbReference type="Gene3D" id="3.30.540.30">
    <property type="match status" value="2"/>
</dbReference>
<dbReference type="PANTHER" id="PTHR23422:SF9">
    <property type="entry name" value="ZN-DEPENDENT HYDROLASE"/>
    <property type="match status" value="1"/>
</dbReference>
<dbReference type="PANTHER" id="PTHR23422">
    <property type="entry name" value="DIPEPTIDYL PEPTIDASE III-RELATED"/>
    <property type="match status" value="1"/>
</dbReference>
<gene>
    <name evidence="3" type="ordered locus">Hoch_2502</name>
</gene>
<dbReference type="AlphaFoldDB" id="D0LKJ0"/>
<evidence type="ECO:0000313" key="4">
    <source>
        <dbReference type="Proteomes" id="UP000001880"/>
    </source>
</evidence>
<keyword evidence="2" id="KW-0378">Hydrolase</keyword>
<dbReference type="Proteomes" id="UP000001880">
    <property type="component" value="Chromosome"/>
</dbReference>
<keyword evidence="4" id="KW-1185">Reference proteome</keyword>
<protein>
    <recommendedName>
        <fullName evidence="5">MutT/NUDIX family protein</fullName>
    </recommendedName>
</protein>
<name>D0LKJ0_HALO1</name>
<evidence type="ECO:0000256" key="1">
    <source>
        <dbReference type="ARBA" id="ARBA00022723"/>
    </source>
</evidence>